<feature type="non-terminal residue" evidence="2">
    <location>
        <position position="1"/>
    </location>
</feature>
<protein>
    <submittedName>
        <fullName evidence="2">4634_t:CDS:1</fullName>
    </submittedName>
</protein>
<dbReference type="Pfam" id="PF01909">
    <property type="entry name" value="NTP_transf_2"/>
    <property type="match status" value="1"/>
</dbReference>
<keyword evidence="3" id="KW-1185">Reference proteome</keyword>
<organism evidence="2 3">
    <name type="scientific">Gigaspora margarita</name>
    <dbReference type="NCBI Taxonomy" id="4874"/>
    <lineage>
        <taxon>Eukaryota</taxon>
        <taxon>Fungi</taxon>
        <taxon>Fungi incertae sedis</taxon>
        <taxon>Mucoromycota</taxon>
        <taxon>Glomeromycotina</taxon>
        <taxon>Glomeromycetes</taxon>
        <taxon>Diversisporales</taxon>
        <taxon>Gigasporaceae</taxon>
        <taxon>Gigaspora</taxon>
    </lineage>
</organism>
<evidence type="ECO:0000259" key="1">
    <source>
        <dbReference type="Pfam" id="PF01909"/>
    </source>
</evidence>
<sequence length="181" mass="21499">MNDKKCLILGDINIQSLINMQEALTGILREARDKREEVYRTYQMAAVQAFEVLKKYALNFHYSKDVFRESAKMELRNETTHTYDSDILNEIFTIIPKFLVELKNNDKKLKFMNNLQLEKKHLKILKDILVKYPYQFYAYGSRVKGNAKKYSDLDLCYYDVPSREISKLREELTKSNLPFFV</sequence>
<feature type="non-terminal residue" evidence="2">
    <location>
        <position position="181"/>
    </location>
</feature>
<dbReference type="Gene3D" id="1.20.120.330">
    <property type="entry name" value="Nucleotidyltransferases domain 2"/>
    <property type="match status" value="1"/>
</dbReference>
<proteinExistence type="predicted"/>
<feature type="domain" description="Polymerase nucleotidyl transferase" evidence="1">
    <location>
        <begin position="119"/>
        <end position="158"/>
    </location>
</feature>
<dbReference type="EMBL" id="CAJVQB010035055">
    <property type="protein sequence ID" value="CAG8822028.1"/>
    <property type="molecule type" value="Genomic_DNA"/>
</dbReference>
<reference evidence="2 3" key="1">
    <citation type="submission" date="2021-06" db="EMBL/GenBank/DDBJ databases">
        <authorList>
            <person name="Kallberg Y."/>
            <person name="Tangrot J."/>
            <person name="Rosling A."/>
        </authorList>
    </citation>
    <scope>NUCLEOTIDE SEQUENCE [LARGE SCALE GENOMIC DNA]</scope>
    <source>
        <strain evidence="2 3">120-4 pot B 10/14</strain>
    </source>
</reference>
<evidence type="ECO:0000313" key="2">
    <source>
        <dbReference type="EMBL" id="CAG8822028.1"/>
    </source>
</evidence>
<dbReference type="SUPFAM" id="SSF81301">
    <property type="entry name" value="Nucleotidyltransferase"/>
    <property type="match status" value="1"/>
</dbReference>
<gene>
    <name evidence="2" type="ORF">GMARGA_LOCUS27983</name>
</gene>
<accession>A0ABN7W8M5</accession>
<dbReference type="CDD" id="cd05403">
    <property type="entry name" value="NT_KNTase_like"/>
    <property type="match status" value="1"/>
</dbReference>
<dbReference type="InterPro" id="IPR043519">
    <property type="entry name" value="NT_sf"/>
</dbReference>
<dbReference type="Proteomes" id="UP000789901">
    <property type="component" value="Unassembled WGS sequence"/>
</dbReference>
<dbReference type="Gene3D" id="3.30.460.10">
    <property type="entry name" value="Beta Polymerase, domain 2"/>
    <property type="match status" value="1"/>
</dbReference>
<comment type="caution">
    <text evidence="2">The sequence shown here is derived from an EMBL/GenBank/DDBJ whole genome shotgun (WGS) entry which is preliminary data.</text>
</comment>
<dbReference type="SUPFAM" id="SSF81593">
    <property type="entry name" value="Nucleotidyltransferase substrate binding subunit/domain"/>
    <property type="match status" value="1"/>
</dbReference>
<name>A0ABN7W8M5_GIGMA</name>
<evidence type="ECO:0000313" key="3">
    <source>
        <dbReference type="Proteomes" id="UP000789901"/>
    </source>
</evidence>
<dbReference type="InterPro" id="IPR002934">
    <property type="entry name" value="Polymerase_NTP_transf_dom"/>
</dbReference>